<dbReference type="CDD" id="cd11577">
    <property type="entry name" value="GH71"/>
    <property type="match status" value="1"/>
</dbReference>
<feature type="chain" id="PRO_5025528346" evidence="1">
    <location>
        <begin position="21"/>
        <end position="496"/>
    </location>
</feature>
<keyword evidence="2" id="KW-0378">Hydrolase</keyword>
<name>A0A6A5ZS99_9PLEO</name>
<organism evidence="2 3">
    <name type="scientific">Lophiotrema nucula</name>
    <dbReference type="NCBI Taxonomy" id="690887"/>
    <lineage>
        <taxon>Eukaryota</taxon>
        <taxon>Fungi</taxon>
        <taxon>Dikarya</taxon>
        <taxon>Ascomycota</taxon>
        <taxon>Pezizomycotina</taxon>
        <taxon>Dothideomycetes</taxon>
        <taxon>Pleosporomycetidae</taxon>
        <taxon>Pleosporales</taxon>
        <taxon>Lophiotremataceae</taxon>
        <taxon>Lophiotrema</taxon>
    </lineage>
</organism>
<keyword evidence="1" id="KW-0732">Signal</keyword>
<dbReference type="GO" id="GO:0051118">
    <property type="term" value="F:glucan endo-1,3-alpha-glucosidase activity"/>
    <property type="evidence" value="ECO:0007669"/>
    <property type="project" value="InterPro"/>
</dbReference>
<evidence type="ECO:0000256" key="1">
    <source>
        <dbReference type="SAM" id="SignalP"/>
    </source>
</evidence>
<gene>
    <name evidence="2" type="ORF">BDV96DRAFT_609270</name>
</gene>
<feature type="signal peptide" evidence="1">
    <location>
        <begin position="1"/>
        <end position="20"/>
    </location>
</feature>
<dbReference type="InterPro" id="IPR005197">
    <property type="entry name" value="Glyco_hydro_71"/>
</dbReference>
<dbReference type="Proteomes" id="UP000799770">
    <property type="component" value="Unassembled WGS sequence"/>
</dbReference>
<proteinExistence type="predicted"/>
<evidence type="ECO:0000313" key="3">
    <source>
        <dbReference type="Proteomes" id="UP000799770"/>
    </source>
</evidence>
<dbReference type="Pfam" id="PF03659">
    <property type="entry name" value="Glyco_hydro_71"/>
    <property type="match status" value="1"/>
</dbReference>
<accession>A0A6A5ZS99</accession>
<sequence>MYLFSFLAIAVGLLRTKVYAVPAEVLQPIGGTNQGATNRMVFAHFMMGIVPNRNSSEDYDNDMKLAHAAGIDAFALNIGTDPYNVEQLKYAYASAAGNNMKVFISFDMVYFTPDNPSTPDMVGSLIKQFADEAAQLKVDGKVFVSSFIGDSVNVQAIRDAAGVQIFFAPNFHPTQTQSSEGLNAALNWQAWDSDGAGRAPKSGLNISVAQYDKTYTDWLEGKDYIAPVSPWFHTHYGNEVSYPKNWVYPGDLLWWNRWNYLLSLDDTVAPRFVEILTWNDYGESHYIGPLSSKHTDDGNSKWANDMPHLGFLDMAAPFIKAYKSGAKTVSEFEADKLIYWYRPTPRSIQCSETDTVGAPPDGFETLEDRIFVVSLLAEPALVSITSGSNTQTFNAAAGANAFSLPMAVGPQAFSLTRSNAIILQETSLREVVNECICGLYNFNTYVGTVPSANGVPDHLDDVALASFKNGLKNTTCEARPSLVRPAAVAAATRSLP</sequence>
<dbReference type="AlphaFoldDB" id="A0A6A5ZS99"/>
<dbReference type="EMBL" id="ML977311">
    <property type="protein sequence ID" value="KAF2122369.1"/>
    <property type="molecule type" value="Genomic_DNA"/>
</dbReference>
<dbReference type="Gene3D" id="3.20.20.80">
    <property type="entry name" value="Glycosidases"/>
    <property type="match status" value="1"/>
</dbReference>
<reference evidence="2" key="1">
    <citation type="journal article" date="2020" name="Stud. Mycol.">
        <title>101 Dothideomycetes genomes: a test case for predicting lifestyles and emergence of pathogens.</title>
        <authorList>
            <person name="Haridas S."/>
            <person name="Albert R."/>
            <person name="Binder M."/>
            <person name="Bloem J."/>
            <person name="Labutti K."/>
            <person name="Salamov A."/>
            <person name="Andreopoulos B."/>
            <person name="Baker S."/>
            <person name="Barry K."/>
            <person name="Bills G."/>
            <person name="Bluhm B."/>
            <person name="Cannon C."/>
            <person name="Castanera R."/>
            <person name="Culley D."/>
            <person name="Daum C."/>
            <person name="Ezra D."/>
            <person name="Gonzalez J."/>
            <person name="Henrissat B."/>
            <person name="Kuo A."/>
            <person name="Liang C."/>
            <person name="Lipzen A."/>
            <person name="Lutzoni F."/>
            <person name="Magnuson J."/>
            <person name="Mondo S."/>
            <person name="Nolan M."/>
            <person name="Ohm R."/>
            <person name="Pangilinan J."/>
            <person name="Park H.-J."/>
            <person name="Ramirez L."/>
            <person name="Alfaro M."/>
            <person name="Sun H."/>
            <person name="Tritt A."/>
            <person name="Yoshinaga Y."/>
            <person name="Zwiers L.-H."/>
            <person name="Turgeon B."/>
            <person name="Goodwin S."/>
            <person name="Spatafora J."/>
            <person name="Crous P."/>
            <person name="Grigoriev I."/>
        </authorList>
    </citation>
    <scope>NUCLEOTIDE SEQUENCE</scope>
    <source>
        <strain evidence="2">CBS 627.86</strain>
    </source>
</reference>
<evidence type="ECO:0000313" key="2">
    <source>
        <dbReference type="EMBL" id="KAF2122369.1"/>
    </source>
</evidence>
<dbReference type="OrthoDB" id="3257981at2759"/>
<keyword evidence="3" id="KW-1185">Reference proteome</keyword>
<protein>
    <submittedName>
        <fullName evidence="2">Glycoside hydrolase family 71 protein</fullName>
    </submittedName>
</protein>